<evidence type="ECO:0000256" key="3">
    <source>
        <dbReference type="ARBA" id="ARBA00022448"/>
    </source>
</evidence>
<dbReference type="PANTHER" id="PTHR47314">
    <property type="entry name" value="MALTOSE/MALTODEXTRIN TRANSPORT SYSTEM PERMEASE PROTEIN MALF"/>
    <property type="match status" value="1"/>
</dbReference>
<evidence type="ECO:0000256" key="10">
    <source>
        <dbReference type="RuleBase" id="RU367050"/>
    </source>
</evidence>
<comment type="function">
    <text evidence="10">Part of the ABC transporter complex MalEFGK involved in maltose/maltodextrin import. Probably responsible for the translocation of the substrate across the membrane.</text>
</comment>
<comment type="similarity">
    <text evidence="2 10">Belongs to the binding-protein-dependent transport system permease family. MalFG subfamily.</text>
</comment>
<dbReference type="EMBL" id="QRAJ01000002">
    <property type="protein sequence ID" value="ROT87334.1"/>
    <property type="molecule type" value="Genomic_DNA"/>
</dbReference>
<keyword evidence="5 10" id="KW-0762">Sugar transport</keyword>
<dbReference type="GO" id="GO:0042956">
    <property type="term" value="P:maltodextrin transmembrane transport"/>
    <property type="evidence" value="ECO:0007669"/>
    <property type="project" value="TreeGrafter"/>
</dbReference>
<feature type="domain" description="ABC transmembrane type-1" evidence="11">
    <location>
        <begin position="269"/>
        <end position="489"/>
    </location>
</feature>
<dbReference type="CDD" id="cd06261">
    <property type="entry name" value="TM_PBP2"/>
    <property type="match status" value="1"/>
</dbReference>
<organism evidence="12 13">
    <name type="scientific">Bifidobacterium mongoliense</name>
    <dbReference type="NCBI Taxonomy" id="518643"/>
    <lineage>
        <taxon>Bacteria</taxon>
        <taxon>Bacillati</taxon>
        <taxon>Actinomycetota</taxon>
        <taxon>Actinomycetes</taxon>
        <taxon>Bifidobacteriales</taxon>
        <taxon>Bifidobacteriaceae</taxon>
        <taxon>Bifidobacterium</taxon>
    </lineage>
</organism>
<keyword evidence="4 10" id="KW-1003">Cell membrane</keyword>
<feature type="transmembrane region" description="Helical" evidence="9">
    <location>
        <begin position="142"/>
        <end position="165"/>
    </location>
</feature>
<protein>
    <recommendedName>
        <fullName evidence="10">Maltose/maltodextrin transport system permease protein</fullName>
    </recommendedName>
</protein>
<feature type="transmembrane region" description="Helical" evidence="9">
    <location>
        <begin position="468"/>
        <end position="490"/>
    </location>
</feature>
<sequence length="503" mass="55392">MIESPSGNAFRMHISEKAGSPVRDDNPDSPQGTATVASSVVSSMPGSVSHEDAHDAYGFREACRHGDIWTYLSFVVLGLGNVMRGQIVKGLCWLLVEAAFIAFMIVGGVPSIVGLWHLDTGGKLVNVIQDGFSVATTTAPSYVMLLYGMASLFIVVMFVAFWWFAVRSAYRAQVLAKRNGTASSIVEDLRDLTDRKAQNSLMSLPVLGILVFTVMPLVYMISMAFTGYGPNGNPNYVSTFGWVGLRNFKTLFSNQSGLSVNLHLFIQVAIWTLVWAFFATFLNYFLGMFIAMLINRPGIRFKGFWRSVFAMSIAVPQFVSLLVMNLMLGQSGIVNNLLMNAHWISSPLPFWSNPMWARITVIVINLWIGIPFTIMQVTGILQNIPAELYEAARVDGANAWQLFRSVTMPYMFFVMTPYLITTFVGNVNNFNVIYLLTGGGPTPTGQSAGATDLLITWIYSLSIDKGNYSMASVIGIFTFIVLAVISLVTYRSSASYKNEGGFQ</sequence>
<comment type="caution">
    <text evidence="12">The sequence shown here is derived from an EMBL/GenBank/DDBJ whole genome shotgun (WGS) entry which is preliminary data.</text>
</comment>
<dbReference type="GO" id="GO:1990060">
    <property type="term" value="C:maltose transport complex"/>
    <property type="evidence" value="ECO:0007669"/>
    <property type="project" value="TreeGrafter"/>
</dbReference>
<feature type="transmembrane region" description="Helical" evidence="9">
    <location>
        <begin position="204"/>
        <end position="225"/>
    </location>
</feature>
<evidence type="ECO:0000313" key="13">
    <source>
        <dbReference type="Proteomes" id="UP000285266"/>
    </source>
</evidence>
<evidence type="ECO:0000256" key="1">
    <source>
        <dbReference type="ARBA" id="ARBA00004651"/>
    </source>
</evidence>
<dbReference type="InterPro" id="IPR035906">
    <property type="entry name" value="MetI-like_sf"/>
</dbReference>
<name>A0A423UF56_9BIFI</name>
<proteinExistence type="inferred from homology"/>
<feature type="transmembrane region" description="Helical" evidence="9">
    <location>
        <begin position="264"/>
        <end position="286"/>
    </location>
</feature>
<dbReference type="PANTHER" id="PTHR47314:SF1">
    <property type="entry name" value="MALTOSE_MALTODEXTRIN TRANSPORT SYSTEM PERMEASE PROTEIN MALF"/>
    <property type="match status" value="1"/>
</dbReference>
<evidence type="ECO:0000256" key="2">
    <source>
        <dbReference type="ARBA" id="ARBA00009047"/>
    </source>
</evidence>
<feature type="transmembrane region" description="Helical" evidence="9">
    <location>
        <begin position="91"/>
        <end position="116"/>
    </location>
</feature>
<dbReference type="SUPFAM" id="SSF161098">
    <property type="entry name" value="MetI-like"/>
    <property type="match status" value="1"/>
</dbReference>
<dbReference type="Pfam" id="PF00528">
    <property type="entry name" value="BPD_transp_1"/>
    <property type="match status" value="1"/>
</dbReference>
<evidence type="ECO:0000256" key="4">
    <source>
        <dbReference type="ARBA" id="ARBA00022475"/>
    </source>
</evidence>
<evidence type="ECO:0000256" key="8">
    <source>
        <dbReference type="ARBA" id="ARBA00023136"/>
    </source>
</evidence>
<feature type="transmembrane region" description="Helical" evidence="9">
    <location>
        <begin position="402"/>
        <end position="420"/>
    </location>
</feature>
<keyword evidence="3 9" id="KW-0813">Transport</keyword>
<accession>A0A423UF56</accession>
<reference evidence="12 13" key="1">
    <citation type="submission" date="2018-07" db="EMBL/GenBank/DDBJ databases">
        <title>The role of parmesan cheese in vectoring bovine microbiota.</title>
        <authorList>
            <person name="Lugli G.A."/>
            <person name="Milani C."/>
        </authorList>
    </citation>
    <scope>NUCLEOTIDE SEQUENCE [LARGE SCALE GENOMIC DNA]</scope>
    <source>
        <strain evidence="12 13">BMONG18</strain>
    </source>
</reference>
<dbReference type="GO" id="GO:0015423">
    <property type="term" value="F:ABC-type maltose transporter activity"/>
    <property type="evidence" value="ECO:0007669"/>
    <property type="project" value="TreeGrafter"/>
</dbReference>
<dbReference type="Proteomes" id="UP000285266">
    <property type="component" value="Unassembled WGS sequence"/>
</dbReference>
<dbReference type="AlphaFoldDB" id="A0A423UF56"/>
<evidence type="ECO:0000256" key="6">
    <source>
        <dbReference type="ARBA" id="ARBA00022692"/>
    </source>
</evidence>
<evidence type="ECO:0000256" key="7">
    <source>
        <dbReference type="ARBA" id="ARBA00022989"/>
    </source>
</evidence>
<evidence type="ECO:0000259" key="11">
    <source>
        <dbReference type="PROSITE" id="PS50928"/>
    </source>
</evidence>
<feature type="transmembrane region" description="Helical" evidence="9">
    <location>
        <begin position="355"/>
        <end position="381"/>
    </location>
</feature>
<keyword evidence="7 9" id="KW-1133">Transmembrane helix</keyword>
<evidence type="ECO:0000256" key="5">
    <source>
        <dbReference type="ARBA" id="ARBA00022597"/>
    </source>
</evidence>
<evidence type="ECO:0000313" key="12">
    <source>
        <dbReference type="EMBL" id="ROT87334.1"/>
    </source>
</evidence>
<dbReference type="InterPro" id="IPR000515">
    <property type="entry name" value="MetI-like"/>
</dbReference>
<evidence type="ECO:0000256" key="9">
    <source>
        <dbReference type="RuleBase" id="RU363032"/>
    </source>
</evidence>
<keyword evidence="8 9" id="KW-0472">Membrane</keyword>
<dbReference type="Gene3D" id="1.10.3720.10">
    <property type="entry name" value="MetI-like"/>
    <property type="match status" value="1"/>
</dbReference>
<feature type="transmembrane region" description="Helical" evidence="9">
    <location>
        <begin position="307"/>
        <end position="328"/>
    </location>
</feature>
<gene>
    <name evidence="12" type="ORF">BMONG18_0501</name>
</gene>
<comment type="subcellular location">
    <subcellularLocation>
        <location evidence="1 9">Cell membrane</location>
        <topology evidence="1 9">Multi-pass membrane protein</topology>
    </subcellularLocation>
</comment>
<keyword evidence="6 9" id="KW-0812">Transmembrane</keyword>
<dbReference type="PROSITE" id="PS50928">
    <property type="entry name" value="ABC_TM1"/>
    <property type="match status" value="1"/>
</dbReference>